<dbReference type="EC" id="1.8.98.2" evidence="2 9"/>
<evidence type="ECO:0000256" key="9">
    <source>
        <dbReference type="PIRNR" id="PIRNR017267"/>
    </source>
</evidence>
<dbReference type="Gene3D" id="3.90.1530.10">
    <property type="entry name" value="Conserved hypothetical protein from pyrococcus furiosus pfu- 392566-001, ParB domain"/>
    <property type="match status" value="1"/>
</dbReference>
<dbReference type="Proteomes" id="UP001497600">
    <property type="component" value="Chromosome E"/>
</dbReference>
<name>A0ABP0ECX8_9ASCO</name>
<evidence type="ECO:0000256" key="8">
    <source>
        <dbReference type="ARBA" id="ARBA00047514"/>
    </source>
</evidence>
<sequence length="146" mass="16481">MYQRSKIVIGKIFEVFFVIQNMSLQSTHLKVEYVPLSQIRRPIPPVLDHQKIDAMVSTLNGVPMASATCGIEDISSGELPPIDVFLVREQGVSYYFAFGGCHRFQAYDRISNEGNKETMVKCKILPATRKTLKVYLGSSVDEMFDN</sequence>
<evidence type="ECO:0000313" key="12">
    <source>
        <dbReference type="Proteomes" id="UP001497600"/>
    </source>
</evidence>
<comment type="similarity">
    <text evidence="1 9">Belongs to the sulfiredoxin family.</text>
</comment>
<organism evidence="11 12">
    <name type="scientific">[Candida] anglica</name>
    <dbReference type="NCBI Taxonomy" id="148631"/>
    <lineage>
        <taxon>Eukaryota</taxon>
        <taxon>Fungi</taxon>
        <taxon>Dikarya</taxon>
        <taxon>Ascomycota</taxon>
        <taxon>Saccharomycotina</taxon>
        <taxon>Pichiomycetes</taxon>
        <taxon>Debaryomycetaceae</taxon>
        <taxon>Kurtzmaniella</taxon>
    </lineage>
</organism>
<accession>A0ABP0ECX8</accession>
<keyword evidence="3 9" id="KW-0547">Nucleotide-binding</keyword>
<evidence type="ECO:0000313" key="11">
    <source>
        <dbReference type="EMBL" id="CAK7907389.1"/>
    </source>
</evidence>
<comment type="catalytic activity">
    <reaction evidence="8 9">
        <text>S-hydroxy-S-oxy-L-cysteinyl-[peroxiredoxin] + [protein]-dithiol + ATP = S-hydroxy-L-cysteinyl-[peroxiredoxin] + [protein]-disulfide + ADP + phosphate</text>
        <dbReference type="Rhea" id="RHEA:17545"/>
        <dbReference type="Rhea" id="RHEA-COMP:10593"/>
        <dbReference type="Rhea" id="RHEA-COMP:10594"/>
        <dbReference type="Rhea" id="RHEA-COMP:13681"/>
        <dbReference type="Rhea" id="RHEA-COMP:17976"/>
        <dbReference type="ChEBI" id="CHEBI:29950"/>
        <dbReference type="ChEBI" id="CHEBI:30616"/>
        <dbReference type="ChEBI" id="CHEBI:43474"/>
        <dbReference type="ChEBI" id="CHEBI:50058"/>
        <dbReference type="ChEBI" id="CHEBI:61973"/>
        <dbReference type="ChEBI" id="CHEBI:61974"/>
        <dbReference type="ChEBI" id="CHEBI:456216"/>
        <dbReference type="EC" id="1.8.98.2"/>
    </reaction>
</comment>
<evidence type="ECO:0000259" key="10">
    <source>
        <dbReference type="SMART" id="SM00470"/>
    </source>
</evidence>
<keyword evidence="7" id="KW-1015">Disulfide bond</keyword>
<keyword evidence="4 9" id="KW-0067">ATP-binding</keyword>
<dbReference type="EMBL" id="OZ004257">
    <property type="protein sequence ID" value="CAK7907389.1"/>
    <property type="molecule type" value="Genomic_DNA"/>
</dbReference>
<dbReference type="PIRSF" id="PIRSF017267">
    <property type="entry name" value="Sulfiredoxin"/>
    <property type="match status" value="1"/>
</dbReference>
<dbReference type="SUPFAM" id="SSF110849">
    <property type="entry name" value="ParB/Sulfiredoxin"/>
    <property type="match status" value="1"/>
</dbReference>
<dbReference type="PANTHER" id="PTHR21348:SF2">
    <property type="entry name" value="SULFIREDOXIN-1"/>
    <property type="match status" value="1"/>
</dbReference>
<evidence type="ECO:0000256" key="3">
    <source>
        <dbReference type="ARBA" id="ARBA00022741"/>
    </source>
</evidence>
<keyword evidence="5 9" id="KW-0049">Antioxidant</keyword>
<evidence type="ECO:0000256" key="4">
    <source>
        <dbReference type="ARBA" id="ARBA00022840"/>
    </source>
</evidence>
<dbReference type="CDD" id="cd16395">
    <property type="entry name" value="Srx"/>
    <property type="match status" value="1"/>
</dbReference>
<evidence type="ECO:0000256" key="7">
    <source>
        <dbReference type="ARBA" id="ARBA00023157"/>
    </source>
</evidence>
<evidence type="ECO:0000256" key="5">
    <source>
        <dbReference type="ARBA" id="ARBA00022862"/>
    </source>
</evidence>
<dbReference type="InterPro" id="IPR016692">
    <property type="entry name" value="Sulfiredoxin"/>
</dbReference>
<evidence type="ECO:0000256" key="1">
    <source>
        <dbReference type="ARBA" id="ARBA00009609"/>
    </source>
</evidence>
<reference evidence="11 12" key="1">
    <citation type="submission" date="2024-01" db="EMBL/GenBank/DDBJ databases">
        <authorList>
            <consortium name="Genoscope - CEA"/>
            <person name="William W."/>
        </authorList>
    </citation>
    <scope>NUCLEOTIDE SEQUENCE [LARGE SCALE GENOMIC DNA]</scope>
    <source>
        <strain evidence="11 12">29B2s-10</strain>
    </source>
</reference>
<dbReference type="SMART" id="SM00470">
    <property type="entry name" value="ParB"/>
    <property type="match status" value="1"/>
</dbReference>
<feature type="domain" description="ParB-like N-terminal" evidence="10">
    <location>
        <begin position="32"/>
        <end position="142"/>
    </location>
</feature>
<evidence type="ECO:0000256" key="2">
    <source>
        <dbReference type="ARBA" id="ARBA00013055"/>
    </source>
</evidence>
<protein>
    <recommendedName>
        <fullName evidence="2 9">Sulfiredoxin</fullName>
        <ecNumber evidence="2 9">1.8.98.2</ecNumber>
    </recommendedName>
</protein>
<keyword evidence="12" id="KW-1185">Reference proteome</keyword>
<dbReference type="Pfam" id="PF02195">
    <property type="entry name" value="ParB_N"/>
    <property type="match status" value="1"/>
</dbReference>
<dbReference type="PANTHER" id="PTHR21348">
    <property type="match status" value="1"/>
</dbReference>
<gene>
    <name evidence="11" type="primary">SRX1</name>
    <name evidence="11" type="ORF">CAAN4_E05248</name>
</gene>
<evidence type="ECO:0000256" key="6">
    <source>
        <dbReference type="ARBA" id="ARBA00023002"/>
    </source>
</evidence>
<keyword evidence="6 9" id="KW-0560">Oxidoreductase</keyword>
<dbReference type="InterPro" id="IPR003115">
    <property type="entry name" value="ParB_N"/>
</dbReference>
<proteinExistence type="inferred from homology"/>
<dbReference type="InterPro" id="IPR036086">
    <property type="entry name" value="ParB/Sulfiredoxin_sf"/>
</dbReference>